<dbReference type="AlphaFoldDB" id="A0A2N0TX11"/>
<evidence type="ECO:0000313" key="5">
    <source>
        <dbReference type="EMBL" id="OEY72832.1"/>
    </source>
</evidence>
<evidence type="ECO:0000313" key="7">
    <source>
        <dbReference type="Proteomes" id="UP000176009"/>
    </source>
</evidence>
<dbReference type="GO" id="GO:0000724">
    <property type="term" value="P:double-strand break repair via homologous recombination"/>
    <property type="evidence" value="ECO:0007669"/>
    <property type="project" value="UniProtKB-UniRule"/>
</dbReference>
<dbReference type="GO" id="GO:0009338">
    <property type="term" value="C:exodeoxyribonuclease V complex"/>
    <property type="evidence" value="ECO:0007669"/>
    <property type="project" value="InterPro"/>
</dbReference>
<feature type="binding site" evidence="3">
    <location>
        <begin position="161"/>
        <end position="168"/>
    </location>
    <ligand>
        <name>ATP</name>
        <dbReference type="ChEBI" id="CHEBI:30616"/>
    </ligand>
</feature>
<dbReference type="RefSeq" id="WP_070053959.1">
    <property type="nucleotide sequence ID" value="NZ_FVZF01000020.1"/>
</dbReference>
<keyword evidence="3" id="KW-0269">Exonuclease</keyword>
<evidence type="ECO:0000313" key="8">
    <source>
        <dbReference type="Proteomes" id="UP000232533"/>
    </source>
</evidence>
<evidence type="ECO:0000256" key="1">
    <source>
        <dbReference type="ARBA" id="ARBA00022741"/>
    </source>
</evidence>
<dbReference type="NCBIfam" id="TIGR01447">
    <property type="entry name" value="recD"/>
    <property type="match status" value="1"/>
</dbReference>
<keyword evidence="1 3" id="KW-0547">Nucleotide-binding</keyword>
<dbReference type="GO" id="GO:0005524">
    <property type="term" value="F:ATP binding"/>
    <property type="evidence" value="ECO:0007669"/>
    <property type="project" value="UniProtKB-UniRule"/>
</dbReference>
<dbReference type="PANTHER" id="PTHR43788">
    <property type="entry name" value="DNA2/NAM7 HELICASE FAMILY MEMBER"/>
    <property type="match status" value="1"/>
</dbReference>
<name>A0A2N0TX11_9FLAO</name>
<keyword evidence="3" id="KW-0413">Isomerase</keyword>
<dbReference type="CDD" id="cd17933">
    <property type="entry name" value="DEXSc_RecD-like"/>
    <property type="match status" value="1"/>
</dbReference>
<dbReference type="Pfam" id="PF13245">
    <property type="entry name" value="AAA_19"/>
    <property type="match status" value="1"/>
</dbReference>
<dbReference type="Proteomes" id="UP000232533">
    <property type="component" value="Unassembled WGS sequence"/>
</dbReference>
<dbReference type="GO" id="GO:0008854">
    <property type="term" value="F:exodeoxyribonuclease V activity"/>
    <property type="evidence" value="ECO:0007669"/>
    <property type="project" value="InterPro"/>
</dbReference>
<reference evidence="6 8" key="1">
    <citation type="submission" date="2015-10" db="EMBL/GenBank/DDBJ databases">
        <title>Draft genome sequence of Salegentibacter salinarum KCTC 12975.</title>
        <authorList>
            <person name="Lin W."/>
            <person name="Zheng Q."/>
        </authorList>
    </citation>
    <scope>NUCLEOTIDE SEQUENCE [LARGE SCALE GENOMIC DNA]</scope>
    <source>
        <strain evidence="6 8">KCTC 12974</strain>
    </source>
</reference>
<dbReference type="Pfam" id="PF13538">
    <property type="entry name" value="UvrD_C_2"/>
    <property type="match status" value="1"/>
</dbReference>
<keyword evidence="3" id="KW-0234">DNA repair</keyword>
<dbReference type="SMART" id="SM00382">
    <property type="entry name" value="AAA"/>
    <property type="match status" value="1"/>
</dbReference>
<dbReference type="EC" id="5.6.2.3" evidence="3"/>
<dbReference type="GO" id="GO:0003677">
    <property type="term" value="F:DNA binding"/>
    <property type="evidence" value="ECO:0007669"/>
    <property type="project" value="UniProtKB-UniRule"/>
</dbReference>
<keyword evidence="3" id="KW-0238">DNA-binding</keyword>
<dbReference type="InterPro" id="IPR050534">
    <property type="entry name" value="Coronavir_polyprotein_1ab"/>
</dbReference>
<dbReference type="Proteomes" id="UP000176009">
    <property type="component" value="Unassembled WGS sequence"/>
</dbReference>
<comment type="catalytic activity">
    <reaction evidence="3">
        <text>ATP + H2O = ADP + phosphate + H(+)</text>
        <dbReference type="Rhea" id="RHEA:13065"/>
        <dbReference type="ChEBI" id="CHEBI:15377"/>
        <dbReference type="ChEBI" id="CHEBI:15378"/>
        <dbReference type="ChEBI" id="CHEBI:30616"/>
        <dbReference type="ChEBI" id="CHEBI:43474"/>
        <dbReference type="ChEBI" id="CHEBI:456216"/>
        <dbReference type="EC" id="5.6.2.3"/>
    </reaction>
</comment>
<proteinExistence type="inferred from homology"/>
<dbReference type="GO" id="GO:0017116">
    <property type="term" value="F:single-stranded DNA helicase activity"/>
    <property type="evidence" value="ECO:0007669"/>
    <property type="project" value="TreeGrafter"/>
</dbReference>
<evidence type="ECO:0000313" key="6">
    <source>
        <dbReference type="EMBL" id="PKD19292.1"/>
    </source>
</evidence>
<dbReference type="GO" id="GO:0043139">
    <property type="term" value="F:5'-3' DNA helicase activity"/>
    <property type="evidence" value="ECO:0007669"/>
    <property type="project" value="UniProtKB-UniRule"/>
</dbReference>
<dbReference type="EMBL" id="LKTR01000016">
    <property type="protein sequence ID" value="PKD19292.1"/>
    <property type="molecule type" value="Genomic_DNA"/>
</dbReference>
<gene>
    <name evidence="3" type="primary">recD</name>
    <name evidence="6" type="ORF">APR40_11335</name>
    <name evidence="5" type="ORF">BHS39_11355</name>
</gene>
<evidence type="ECO:0000256" key="3">
    <source>
        <dbReference type="HAMAP-Rule" id="MF_01487"/>
    </source>
</evidence>
<dbReference type="OrthoDB" id="9803432at2"/>
<evidence type="ECO:0000256" key="2">
    <source>
        <dbReference type="ARBA" id="ARBA00022840"/>
    </source>
</evidence>
<comment type="similarity">
    <text evidence="3">Belongs to the RecD family.</text>
</comment>
<feature type="domain" description="AAA+ ATPase" evidence="4">
    <location>
        <begin position="153"/>
        <end position="484"/>
    </location>
</feature>
<keyword evidence="3" id="KW-0378">Hydrolase</keyword>
<dbReference type="InterPro" id="IPR027417">
    <property type="entry name" value="P-loop_NTPase"/>
</dbReference>
<protein>
    <recommendedName>
        <fullName evidence="3">RecBCD enzyme subunit RecD</fullName>
        <ecNumber evidence="3">5.6.2.3</ecNumber>
    </recommendedName>
    <alternativeName>
        <fullName evidence="3">DNA 5'-3' helicase subunit RecD</fullName>
    </alternativeName>
    <alternativeName>
        <fullName evidence="3">Exonuclease V subunit RecD</fullName>
        <shortName evidence="3">ExoV subunit RecD</shortName>
    </alternativeName>
    <alternativeName>
        <fullName evidence="3">Helicase/nuclease RecBCD subunit RecD</fullName>
    </alternativeName>
</protein>
<dbReference type="HAMAP" id="MF_01487">
    <property type="entry name" value="RecD"/>
    <property type="match status" value="1"/>
</dbReference>
<comment type="subunit">
    <text evidence="3">Heterotrimer of RecB, RecC and RecD. All subunits contribute to DNA-binding.</text>
</comment>
<sequence length="611" mass="69088">MLPKDITPHQHFASFFRNEKDLQPYAYAVSKSLAEGSICIDVNADRKKIFEDHKEDRINLKSNRLVESPLVGNEKEIKKPFILHGDNFYITRYFNYETQIIDGIESLIKRGAENKVQRTSHLRNSILFTKLVAERDHNLEVDWQLVASAMAFINNFTIITGGPGTGKTTTVAKVLTLLYEENPKLVVKLAAPTGKAAMRMKESLANNDMVPSEFKNDISGLKPYTIHRLLEYKHQSPYFKRNSENPVEADVIIVDEASMIDVALFAKLIASVSPETRLILLGDQNQLASVEAGSLLGDLCNTVKNKNQFSADLIGELKVILPQLDLQTNAENDTMLQDHLVELQHSYRFVKKPELGELSEAVISNDIPTIENFFEGNRDEKTIVVDQKYEENIFQKFIKGFEAYITEKDVARAIEKLNELRILAVIREGNQGVAGLNARVEKYLAKKGKINLSQVFYENRPVIVTRNHSDLNLFNGDVGIVRKDKDTGKMRIWFLDEEKQLDDERKKTETGTAGVESKEAVEKKVRSFSPGLLTDVETVFAMTVHKSQGSEFEKVLLVMPKSEELPLLTRELLYTGITRAKEELKIQGTQEVILKASEGRVMRASGITNRI</sequence>
<dbReference type="InterPro" id="IPR006344">
    <property type="entry name" value="RecD"/>
</dbReference>
<dbReference type="CDD" id="cd18809">
    <property type="entry name" value="SF1_C_RecD"/>
    <property type="match status" value="1"/>
</dbReference>
<dbReference type="InterPro" id="IPR027785">
    <property type="entry name" value="UvrD-like_helicase_C"/>
</dbReference>
<comment type="miscellaneous">
    <text evidence="3">In the RecBCD complex, RecB has a slow 3'-5' helicase, an exonuclease activity and loads RecA onto ssDNA, RecD has a fast 5'-3' helicase activity, while RecC stimulates the ATPase and processivity of the RecB helicase and contributes to recognition of the Chi site.</text>
</comment>
<keyword evidence="2 3" id="KW-0067">ATP-binding</keyword>
<dbReference type="SUPFAM" id="SSF52540">
    <property type="entry name" value="P-loop containing nucleoside triphosphate hydrolases"/>
    <property type="match status" value="1"/>
</dbReference>
<reference evidence="5 7" key="2">
    <citation type="submission" date="2016-09" db="EMBL/GenBank/DDBJ databases">
        <title>Genome Sequence of Salegentibacter salarius,Isolated from a Marine Solar Saltern of the Yellow Sea in South Korea.</title>
        <authorList>
            <person name="Zheng Q."/>
            <person name="Liu Y."/>
        </authorList>
    </citation>
    <scope>NUCLEOTIDE SEQUENCE [LARGE SCALE GENOMIC DNA]</scope>
    <source>
        <strain evidence="5 7">KCTC 12974</strain>
    </source>
</reference>
<dbReference type="InterPro" id="IPR003593">
    <property type="entry name" value="AAA+_ATPase"/>
</dbReference>
<accession>A0A2N0TX11</accession>
<keyword evidence="7" id="KW-1185">Reference proteome</keyword>
<comment type="function">
    <text evidence="3">A helicase/nuclease that prepares dsDNA breaks (DSB) for recombinational DNA repair. Binds to DSBs and unwinds DNA via a highly rapid and processive ATP-dependent bidirectional helicase activity. Unwinds dsDNA until it encounters a Chi (crossover hotspot instigator) sequence from the 3' direction. Cuts ssDNA a few nucleotides 3' to the Chi site. The properties and activities of the enzyme are changed at Chi. The Chi-altered holoenzyme produces a long 3'-ssDNA overhang and facilitates RecA-binding to the ssDNA for homologous DNA recombination and repair. Holoenzyme degrades any linearized DNA that is unable to undergo homologous recombination. In the holoenzyme this subunit has ssDNA-dependent ATPase and 5'-3' helicase activity. When added to pre-assembled RecBC greatly stimulates nuclease activity and augments holoenzyme processivity. Negatively regulates the RecA-loading ability of RecBCD.</text>
</comment>
<evidence type="ECO:0000259" key="4">
    <source>
        <dbReference type="SMART" id="SM00382"/>
    </source>
</evidence>
<dbReference type="EMBL" id="MJBR01000013">
    <property type="protein sequence ID" value="OEY72832.1"/>
    <property type="molecule type" value="Genomic_DNA"/>
</dbReference>
<comment type="caution">
    <text evidence="6">The sequence shown here is derived from an EMBL/GenBank/DDBJ whole genome shotgun (WGS) entry which is preliminary data.</text>
</comment>
<dbReference type="PANTHER" id="PTHR43788:SF6">
    <property type="entry name" value="DNA HELICASE B"/>
    <property type="match status" value="1"/>
</dbReference>
<organism evidence="6 8">
    <name type="scientific">Salegentibacter salarius</name>
    <dbReference type="NCBI Taxonomy" id="435906"/>
    <lineage>
        <taxon>Bacteria</taxon>
        <taxon>Pseudomonadati</taxon>
        <taxon>Bacteroidota</taxon>
        <taxon>Flavobacteriia</taxon>
        <taxon>Flavobacteriales</taxon>
        <taxon>Flavobacteriaceae</taxon>
        <taxon>Salegentibacter</taxon>
    </lineage>
</organism>
<dbReference type="Gene3D" id="3.40.50.300">
    <property type="entry name" value="P-loop containing nucleotide triphosphate hydrolases"/>
    <property type="match status" value="3"/>
</dbReference>
<keyword evidence="3" id="KW-0540">Nuclease</keyword>
<keyword evidence="3" id="KW-0347">Helicase</keyword>
<keyword evidence="3" id="KW-0227">DNA damage</keyword>